<evidence type="ECO:0000256" key="2">
    <source>
        <dbReference type="SAM" id="MobiDB-lite"/>
    </source>
</evidence>
<evidence type="ECO:0000256" key="1">
    <source>
        <dbReference type="ARBA" id="ARBA00023172"/>
    </source>
</evidence>
<dbReference type="RefSeq" id="WP_144236413.1">
    <property type="nucleotide sequence ID" value="NZ_VJWA01000001.1"/>
</dbReference>
<sequence>MAASYLYRRNGIYWWRRVLPLYPGRSCDIRLSLRTVDRRQAVTCSALLVAAVQEIEVMMTAGMRDPCDRPDTEELEKIYRQSVKRRAAEIIDDQRRRVSDVDLHRASNTAHIDYFQRLADTNGHPDLTADDVTALRDAGWTVERISRLAAVISLYSPTRPAISMRFVDAALEQAGFVPHNGIRGMVQRTMYLAGRDACQEANDSLDQMNGERLTAPALRIDLGASPMSPEQPHATVRENTSDVAPTSADGAPLKSAHNGAELSQQMLVSEAMILCIAHNTGPQGWSADTKKQVRQAIDMFIFAIGGDLPVAHLRQTHLGELSQLFGKLPNRYGRTTAELKGGFNASLIRAQSLPSSEVGIKQVTRNKHLTWVSKVIRYATSQGHRPAEPLDFSELRRESKSVNAKIGRQLARDKRAAWTPDEVNRMLSAPIWFGCHSPDDRFQQGNVVVHDAWYWAPLLAVLYGGRSSETVALALSEIFETDPIPYFSIEFTEIRALKTAQSKRKLPIHPELIRLGFVEYVSAMRTAGHEYLFPELHSPKSKSFASTFYKSIFKQWRDWGFPEGTAWRHKDGGITKDKDVHAFRGTASSAMIGLPDVVRYYILGHEGTNTTTITYDEVPLDKTLKGLRRLTKFTKHIPRQTLVLRPIDRQKFGKLRGRRTVVVL</sequence>
<evidence type="ECO:0000313" key="4">
    <source>
        <dbReference type="Proteomes" id="UP000317894"/>
    </source>
</evidence>
<dbReference type="AlphaFoldDB" id="A0A552UHQ6"/>
<dbReference type="Proteomes" id="UP000317894">
    <property type="component" value="Unassembled WGS sequence"/>
</dbReference>
<proteinExistence type="predicted"/>
<comment type="caution">
    <text evidence="3">The sequence shown here is derived from an EMBL/GenBank/DDBJ whole genome shotgun (WGS) entry which is preliminary data.</text>
</comment>
<protein>
    <recommendedName>
        <fullName evidence="5">Phage integrase family protein</fullName>
    </recommendedName>
</protein>
<dbReference type="GO" id="GO:0006310">
    <property type="term" value="P:DNA recombination"/>
    <property type="evidence" value="ECO:0007669"/>
    <property type="project" value="UniProtKB-KW"/>
</dbReference>
<dbReference type="InterPro" id="IPR011010">
    <property type="entry name" value="DNA_brk_join_enz"/>
</dbReference>
<dbReference type="InterPro" id="IPR013762">
    <property type="entry name" value="Integrase-like_cat_sf"/>
</dbReference>
<dbReference type="Gene3D" id="1.10.443.10">
    <property type="entry name" value="Intergrase catalytic core"/>
    <property type="match status" value="1"/>
</dbReference>
<dbReference type="SUPFAM" id="SSF56349">
    <property type="entry name" value="DNA breaking-rejoining enzymes"/>
    <property type="match status" value="1"/>
</dbReference>
<dbReference type="GO" id="GO:0015074">
    <property type="term" value="P:DNA integration"/>
    <property type="evidence" value="ECO:0007669"/>
    <property type="project" value="InterPro"/>
</dbReference>
<dbReference type="GO" id="GO:0003677">
    <property type="term" value="F:DNA binding"/>
    <property type="evidence" value="ECO:0007669"/>
    <property type="project" value="InterPro"/>
</dbReference>
<name>A0A552UHQ6_9SPHN</name>
<keyword evidence="1" id="KW-0233">DNA recombination</keyword>
<feature type="region of interest" description="Disordered" evidence="2">
    <location>
        <begin position="224"/>
        <end position="255"/>
    </location>
</feature>
<gene>
    <name evidence="3" type="ORF">FMM06_06170</name>
</gene>
<organism evidence="3 4">
    <name type="scientific">Glacieibacterium frigidum</name>
    <dbReference type="NCBI Taxonomy" id="2593303"/>
    <lineage>
        <taxon>Bacteria</taxon>
        <taxon>Pseudomonadati</taxon>
        <taxon>Pseudomonadota</taxon>
        <taxon>Alphaproteobacteria</taxon>
        <taxon>Sphingomonadales</taxon>
        <taxon>Sphingosinicellaceae</taxon>
        <taxon>Glacieibacterium</taxon>
    </lineage>
</organism>
<dbReference type="EMBL" id="VJWA01000001">
    <property type="protein sequence ID" value="TRW17721.1"/>
    <property type="molecule type" value="Genomic_DNA"/>
</dbReference>
<accession>A0A552UHQ6</accession>
<keyword evidence="4" id="KW-1185">Reference proteome</keyword>
<reference evidence="3 4" key="1">
    <citation type="submission" date="2019-07" db="EMBL/GenBank/DDBJ databases">
        <title>Novel species isolated from glacier.</title>
        <authorList>
            <person name="Liu Q."/>
            <person name="Xin Y.-H."/>
        </authorList>
    </citation>
    <scope>NUCLEOTIDE SEQUENCE [LARGE SCALE GENOMIC DNA]</scope>
    <source>
        <strain evidence="3 4">LB1R16</strain>
    </source>
</reference>
<evidence type="ECO:0000313" key="3">
    <source>
        <dbReference type="EMBL" id="TRW17721.1"/>
    </source>
</evidence>
<dbReference type="OrthoDB" id="9784724at2"/>
<evidence type="ECO:0008006" key="5">
    <source>
        <dbReference type="Google" id="ProtNLM"/>
    </source>
</evidence>